<dbReference type="EMBL" id="SEOQ01000420">
    <property type="protein sequence ID" value="TFY63361.1"/>
    <property type="molecule type" value="Genomic_DNA"/>
</dbReference>
<dbReference type="Pfam" id="PF10165">
    <property type="entry name" value="Ric8"/>
    <property type="match status" value="1"/>
</dbReference>
<protein>
    <submittedName>
        <fullName evidence="10">Uncharacterized protein</fullName>
    </submittedName>
</protein>
<evidence type="ECO:0000256" key="3">
    <source>
        <dbReference type="ARBA" id="ARBA00009049"/>
    </source>
</evidence>
<evidence type="ECO:0000256" key="7">
    <source>
        <dbReference type="ARBA" id="ARBA00023186"/>
    </source>
</evidence>
<evidence type="ECO:0000313" key="11">
    <source>
        <dbReference type="Proteomes" id="UP000298327"/>
    </source>
</evidence>
<dbReference type="PANTHER" id="PTHR12425:SF5">
    <property type="entry name" value="SYNEMBRYN"/>
    <property type="match status" value="1"/>
</dbReference>
<evidence type="ECO:0000256" key="2">
    <source>
        <dbReference type="ARBA" id="ARBA00005389"/>
    </source>
</evidence>
<dbReference type="GO" id="GO:0006357">
    <property type="term" value="P:regulation of transcription by RNA polymerase II"/>
    <property type="evidence" value="ECO:0007669"/>
    <property type="project" value="InterPro"/>
</dbReference>
<sequence length="814" mass="87370">MVPPRISTPAAPDSPRSSQSPPPVGVQGDLELELLGLANALYNLGTTVVNDSAKEKDKVGGGKQVGVRVNEVIGHLSTIGDMAQHVQTMIPMQVLIDIDNGRNPMHLTKDRLERAATENQFMNGKITAIESYRSLLDEALLQSFPELTELVPSSNSEQGMMVVDSSYGESNAPTMNGVYHPFSEQAFVVLRTSIMSEILSSYTGLTSSSPRSDVTSVLHTIIDTPALSIDERNRKELVVALLNDLNGSCKSHDNCRLTVRGASSPRCSTNSISLKPSCKRPDSALALSALKALGKHPAGAAVLASPKNLSILSLLARALKDDFDASCEALRCIANTMLLIESARTTWISDAVKGGEDAVQLLQKSSAPDHIFLASRILFLCTVSSASSGAYIISLVEDKPSGRNKTIVEIIGMRLDTLTTNILGGVKMAREAMTDLLKFTYNLLAHYPKITDCEKVTDLGAGEGKVISEYWSDRLDGILPPLLRAFNTLPPTFPSPLSTPLTHVIHNLTALPITPNLRPLWLPSPTGSPQRSGSNSNADSPVLSNDSKLSPSGEPSPAKGAIDRALHMLSAGRRSLSSRPSSPSPAITSYDTLLRAYDLLEVSFSHFFPANVDVDAKTVRQRAQEESEGTLDDLLCPLVLLITKVVLADQGARARVKEWILPANLDRTGSALEARPDLLGRCLRLLASVYHARLKDATGEMLFAICGSDASTLASQVGYGNVAGFLFNKGIMGAPPPPQPAAGDAAPSETPSGVPINPITGVAQDDRPTVEMTEEEKEQEAERLFVLFDRLERTGALPPNQNPIRKAFQEGRFG</sequence>
<keyword evidence="5" id="KW-0805">Transcription regulation</keyword>
<dbReference type="InterPro" id="IPR019145">
    <property type="entry name" value="Mediator_Med10"/>
</dbReference>
<comment type="similarity">
    <text evidence="2">Belongs to the Mediator complex subunit 10 family.</text>
</comment>
<evidence type="ECO:0000256" key="6">
    <source>
        <dbReference type="ARBA" id="ARBA00023163"/>
    </source>
</evidence>
<dbReference type="GO" id="GO:0016592">
    <property type="term" value="C:mediator complex"/>
    <property type="evidence" value="ECO:0007669"/>
    <property type="project" value="InterPro"/>
</dbReference>
<evidence type="ECO:0000313" key="10">
    <source>
        <dbReference type="EMBL" id="TFY63361.1"/>
    </source>
</evidence>
<dbReference type="GO" id="GO:0005737">
    <property type="term" value="C:cytoplasm"/>
    <property type="evidence" value="ECO:0007669"/>
    <property type="project" value="TreeGrafter"/>
</dbReference>
<feature type="region of interest" description="Disordered" evidence="9">
    <location>
        <begin position="792"/>
        <end position="814"/>
    </location>
</feature>
<comment type="subcellular location">
    <subcellularLocation>
        <location evidence="1">Nucleus</location>
    </subcellularLocation>
</comment>
<dbReference type="GO" id="GO:0005085">
    <property type="term" value="F:guanyl-nucleotide exchange factor activity"/>
    <property type="evidence" value="ECO:0007669"/>
    <property type="project" value="UniProtKB-KW"/>
</dbReference>
<accession>A0A4Y9YPB1</accession>
<dbReference type="PANTHER" id="PTHR12425">
    <property type="entry name" value="SYNEMBRYN"/>
    <property type="match status" value="1"/>
</dbReference>
<name>A0A4Y9YPB1_9AGAM</name>
<evidence type="ECO:0000256" key="8">
    <source>
        <dbReference type="ARBA" id="ARBA00023242"/>
    </source>
</evidence>
<keyword evidence="6" id="KW-0804">Transcription</keyword>
<dbReference type="GO" id="GO:0001965">
    <property type="term" value="F:G-protein alpha-subunit binding"/>
    <property type="evidence" value="ECO:0007669"/>
    <property type="project" value="TreeGrafter"/>
</dbReference>
<comment type="similarity">
    <text evidence="3">Belongs to the synembryn family.</text>
</comment>
<evidence type="ECO:0000256" key="5">
    <source>
        <dbReference type="ARBA" id="ARBA00023015"/>
    </source>
</evidence>
<dbReference type="AlphaFoldDB" id="A0A4Y9YPB1"/>
<evidence type="ECO:0000256" key="4">
    <source>
        <dbReference type="ARBA" id="ARBA00022658"/>
    </source>
</evidence>
<keyword evidence="11" id="KW-1185">Reference proteome</keyword>
<keyword evidence="4" id="KW-0344">Guanine-nucleotide releasing factor</keyword>
<feature type="region of interest" description="Disordered" evidence="9">
    <location>
        <begin position="521"/>
        <end position="560"/>
    </location>
</feature>
<dbReference type="InterPro" id="IPR019318">
    <property type="entry name" value="Gua_nucleotide_exch_fac_Ric8"/>
</dbReference>
<evidence type="ECO:0000256" key="1">
    <source>
        <dbReference type="ARBA" id="ARBA00004123"/>
    </source>
</evidence>
<keyword evidence="8" id="KW-0539">Nucleus</keyword>
<proteinExistence type="inferred from homology"/>
<dbReference type="STRING" id="205917.A0A4Y9YPB1"/>
<dbReference type="Pfam" id="PF09748">
    <property type="entry name" value="Med10"/>
    <property type="match status" value="1"/>
</dbReference>
<organism evidence="10 11">
    <name type="scientific">Dentipellis fragilis</name>
    <dbReference type="NCBI Taxonomy" id="205917"/>
    <lineage>
        <taxon>Eukaryota</taxon>
        <taxon>Fungi</taxon>
        <taxon>Dikarya</taxon>
        <taxon>Basidiomycota</taxon>
        <taxon>Agaricomycotina</taxon>
        <taxon>Agaricomycetes</taxon>
        <taxon>Russulales</taxon>
        <taxon>Hericiaceae</taxon>
        <taxon>Dentipellis</taxon>
    </lineage>
</organism>
<reference evidence="10 11" key="1">
    <citation type="submission" date="2019-02" db="EMBL/GenBank/DDBJ databases">
        <title>Genome sequencing of the rare red list fungi Dentipellis fragilis.</title>
        <authorList>
            <person name="Buettner E."/>
            <person name="Kellner H."/>
        </authorList>
    </citation>
    <scope>NUCLEOTIDE SEQUENCE [LARGE SCALE GENOMIC DNA]</scope>
    <source>
        <strain evidence="10 11">DSM 105465</strain>
    </source>
</reference>
<comment type="caution">
    <text evidence="10">The sequence shown here is derived from an EMBL/GenBank/DDBJ whole genome shotgun (WGS) entry which is preliminary data.</text>
</comment>
<feature type="compositionally biased region" description="Polar residues" evidence="9">
    <location>
        <begin position="525"/>
        <end position="550"/>
    </location>
</feature>
<gene>
    <name evidence="10" type="ORF">EVG20_g6348</name>
</gene>
<feature type="region of interest" description="Disordered" evidence="9">
    <location>
        <begin position="736"/>
        <end position="779"/>
    </location>
</feature>
<evidence type="ECO:0000256" key="9">
    <source>
        <dbReference type="SAM" id="MobiDB-lite"/>
    </source>
</evidence>
<keyword evidence="7" id="KW-0143">Chaperone</keyword>
<feature type="region of interest" description="Disordered" evidence="9">
    <location>
        <begin position="1"/>
        <end position="27"/>
    </location>
</feature>
<feature type="compositionally biased region" description="Low complexity" evidence="9">
    <location>
        <begin position="9"/>
        <end position="19"/>
    </location>
</feature>
<dbReference type="Proteomes" id="UP000298327">
    <property type="component" value="Unassembled WGS sequence"/>
</dbReference>
<dbReference type="GO" id="GO:0003712">
    <property type="term" value="F:transcription coregulator activity"/>
    <property type="evidence" value="ECO:0007669"/>
    <property type="project" value="InterPro"/>
</dbReference>
<dbReference type="GO" id="GO:0007186">
    <property type="term" value="P:G protein-coupled receptor signaling pathway"/>
    <property type="evidence" value="ECO:0007669"/>
    <property type="project" value="TreeGrafter"/>
</dbReference>
<dbReference type="OrthoDB" id="5585685at2759"/>